<gene>
    <name evidence="2" type="ORF">I545_2824</name>
</gene>
<name>X7ZI77_MYCKA</name>
<dbReference type="EMBL" id="JAOA01000003">
    <property type="protein sequence ID" value="EUA18746.1"/>
    <property type="molecule type" value="Genomic_DNA"/>
</dbReference>
<proteinExistence type="predicted"/>
<comment type="caution">
    <text evidence="2">The sequence shown here is derived from an EMBL/GenBank/DDBJ whole genome shotgun (WGS) entry which is preliminary data.</text>
</comment>
<dbReference type="AlphaFoldDB" id="X7ZI77"/>
<accession>X7ZI77</accession>
<sequence length="43" mass="4738">MTLNDEPAASHRFVVSAVASSRVSQRVQKMSSDESWRSSGRLS</sequence>
<feature type="region of interest" description="Disordered" evidence="1">
    <location>
        <begin position="24"/>
        <end position="43"/>
    </location>
</feature>
<protein>
    <submittedName>
        <fullName evidence="2">Uncharacterized protein</fullName>
    </submittedName>
</protein>
<evidence type="ECO:0000313" key="2">
    <source>
        <dbReference type="EMBL" id="EUA18746.1"/>
    </source>
</evidence>
<evidence type="ECO:0000256" key="1">
    <source>
        <dbReference type="SAM" id="MobiDB-lite"/>
    </source>
</evidence>
<dbReference type="PATRIC" id="fig|1299326.3.peg.2710"/>
<organism evidence="2 3">
    <name type="scientific">Mycobacterium kansasii 662</name>
    <dbReference type="NCBI Taxonomy" id="1299326"/>
    <lineage>
        <taxon>Bacteria</taxon>
        <taxon>Bacillati</taxon>
        <taxon>Actinomycetota</taxon>
        <taxon>Actinomycetes</taxon>
        <taxon>Mycobacteriales</taxon>
        <taxon>Mycobacteriaceae</taxon>
        <taxon>Mycobacterium</taxon>
    </lineage>
</organism>
<reference evidence="2 3" key="1">
    <citation type="submission" date="2013-12" db="EMBL/GenBank/DDBJ databases">
        <authorList>
            <person name="Brown-Elliot B."/>
            <person name="Wallace R."/>
            <person name="Lenaerts A."/>
            <person name="Ordway D."/>
            <person name="DeGroote M.A."/>
            <person name="Parker T."/>
            <person name="Sizemore C."/>
            <person name="Tallon L.J."/>
            <person name="Sadzewicz L.K."/>
            <person name="Sengamalay N."/>
            <person name="Fraser C.M."/>
            <person name="Hine E."/>
            <person name="Shefchek K.A."/>
            <person name="Das S.P."/>
            <person name="Tettelin H."/>
        </authorList>
    </citation>
    <scope>NUCLEOTIDE SEQUENCE [LARGE SCALE GENOMIC DNA]</scope>
    <source>
        <strain evidence="2 3">662</strain>
    </source>
</reference>
<evidence type="ECO:0000313" key="3">
    <source>
        <dbReference type="Proteomes" id="UP000020561"/>
    </source>
</evidence>
<dbReference type="Proteomes" id="UP000020561">
    <property type="component" value="Unassembled WGS sequence"/>
</dbReference>